<reference evidence="8 9" key="1">
    <citation type="submission" date="2019-09" db="EMBL/GenBank/DDBJ databases">
        <title>YIM 48816 draft genome.</title>
        <authorList>
            <person name="Jiang L."/>
        </authorList>
    </citation>
    <scope>NUCLEOTIDE SEQUENCE [LARGE SCALE GENOMIC DNA]</scope>
    <source>
        <strain evidence="8 9">YIM 48816</strain>
    </source>
</reference>
<dbReference type="RefSeq" id="WP_151001314.1">
    <property type="nucleotide sequence ID" value="NZ_BPQY01000723.1"/>
</dbReference>
<sequence>MDPRTRRLLQAPLVPTLLRLAVPNVLMSVVQASVGLIETYFVAGLGTDALAGMALVFPLLMLVQMVSAGAVGGGILSAVSRALGAGRRQAAGDLAWYAVAIALGLGLLTTVLALTLGPGAYRAMGGRDGSLAAAITYAQVVFAGAALIWLFNGLAAVIRGAGNMVLPASVTCLGALVLIPLSPALIFGWGPLPRLGIAGGGAAVIGYYAAGSLVFALHLWSGRGVLRPPARPPALAWPPAREILRVGLVSALVSATTNVTIATATGLVGAAGPAAVAGYGTGTRLEYLLVPLVFGLGAPLAALVGTAIGAGDRERARRAAWIGAALAGLAAEAIGVAAALRPEAWLGLFGDDPAMLAVGTRYLQMVGPLYGFFGFGLALYFAAQGAGRVGWALAAGLLRVILALGGGWLALCFGFVPDGVFLALGLGLVAVGLINAAGLLSGAWLPAGRAPAAPTRHRL</sequence>
<comment type="subcellular location">
    <subcellularLocation>
        <location evidence="1">Cell inner membrane</location>
        <topology evidence="1">Multi-pass membrane protein</topology>
    </subcellularLocation>
</comment>
<dbReference type="GO" id="GO:0005886">
    <property type="term" value="C:plasma membrane"/>
    <property type="evidence" value="ECO:0007669"/>
    <property type="project" value="UniProtKB-SubCell"/>
</dbReference>
<feature type="transmembrane region" description="Helical" evidence="7">
    <location>
        <begin position="165"/>
        <end position="189"/>
    </location>
</feature>
<evidence type="ECO:0000256" key="3">
    <source>
        <dbReference type="ARBA" id="ARBA00022475"/>
    </source>
</evidence>
<dbReference type="PIRSF" id="PIRSF006603">
    <property type="entry name" value="DinF"/>
    <property type="match status" value="1"/>
</dbReference>
<feature type="transmembrane region" description="Helical" evidence="7">
    <location>
        <begin position="362"/>
        <end position="382"/>
    </location>
</feature>
<dbReference type="InterPro" id="IPR002528">
    <property type="entry name" value="MATE_fam"/>
</dbReference>
<dbReference type="AlphaFoldDB" id="A0A6L3T082"/>
<dbReference type="Proteomes" id="UP000474159">
    <property type="component" value="Unassembled WGS sequence"/>
</dbReference>
<dbReference type="OrthoDB" id="9806302at2"/>
<keyword evidence="5 7" id="KW-1133">Transmembrane helix</keyword>
<feature type="transmembrane region" description="Helical" evidence="7">
    <location>
        <begin position="136"/>
        <end position="158"/>
    </location>
</feature>
<keyword evidence="2" id="KW-0813">Transport</keyword>
<evidence type="ECO:0000256" key="5">
    <source>
        <dbReference type="ARBA" id="ARBA00022989"/>
    </source>
</evidence>
<evidence type="ECO:0000256" key="6">
    <source>
        <dbReference type="ARBA" id="ARBA00023136"/>
    </source>
</evidence>
<accession>A0A6L3T082</accession>
<keyword evidence="9" id="KW-1185">Reference proteome</keyword>
<dbReference type="InterPro" id="IPR052031">
    <property type="entry name" value="Membrane_Transporter-Flippase"/>
</dbReference>
<feature type="transmembrane region" description="Helical" evidence="7">
    <location>
        <begin position="243"/>
        <end position="268"/>
    </location>
</feature>
<feature type="transmembrane region" description="Helical" evidence="7">
    <location>
        <begin position="21"/>
        <end position="43"/>
    </location>
</feature>
<dbReference type="GO" id="GO:0042910">
    <property type="term" value="F:xenobiotic transmembrane transporter activity"/>
    <property type="evidence" value="ECO:0007669"/>
    <property type="project" value="InterPro"/>
</dbReference>
<gene>
    <name evidence="8" type="ORF">F6X53_16020</name>
</gene>
<evidence type="ECO:0000256" key="1">
    <source>
        <dbReference type="ARBA" id="ARBA00004429"/>
    </source>
</evidence>
<evidence type="ECO:0000313" key="9">
    <source>
        <dbReference type="Proteomes" id="UP000474159"/>
    </source>
</evidence>
<feature type="transmembrane region" description="Helical" evidence="7">
    <location>
        <begin position="288"/>
        <end position="308"/>
    </location>
</feature>
<feature type="transmembrane region" description="Helical" evidence="7">
    <location>
        <begin position="49"/>
        <end position="73"/>
    </location>
</feature>
<dbReference type="Pfam" id="PF01554">
    <property type="entry name" value="MatE"/>
    <property type="match status" value="2"/>
</dbReference>
<dbReference type="PANTHER" id="PTHR43549">
    <property type="entry name" value="MULTIDRUG RESISTANCE PROTEIN YPNP-RELATED"/>
    <property type="match status" value="1"/>
</dbReference>
<name>A0A6L3T082_9HYPH</name>
<protein>
    <submittedName>
        <fullName evidence="8">MATE family efflux transporter</fullName>
    </submittedName>
</protein>
<feature type="transmembrane region" description="Helical" evidence="7">
    <location>
        <begin position="422"/>
        <end position="447"/>
    </location>
</feature>
<dbReference type="GO" id="GO:0015297">
    <property type="term" value="F:antiporter activity"/>
    <property type="evidence" value="ECO:0007669"/>
    <property type="project" value="InterPro"/>
</dbReference>
<dbReference type="PANTHER" id="PTHR43549:SF3">
    <property type="entry name" value="MULTIDRUG RESISTANCE PROTEIN YPNP-RELATED"/>
    <property type="match status" value="1"/>
</dbReference>
<feature type="transmembrane region" description="Helical" evidence="7">
    <location>
        <begin position="195"/>
        <end position="222"/>
    </location>
</feature>
<keyword evidence="6 7" id="KW-0472">Membrane</keyword>
<proteinExistence type="predicted"/>
<dbReference type="EMBL" id="VZZK01000016">
    <property type="protein sequence ID" value="KAB1078106.1"/>
    <property type="molecule type" value="Genomic_DNA"/>
</dbReference>
<feature type="transmembrane region" description="Helical" evidence="7">
    <location>
        <begin position="94"/>
        <end position="116"/>
    </location>
</feature>
<keyword evidence="3" id="KW-1003">Cell membrane</keyword>
<dbReference type="InterPro" id="IPR048279">
    <property type="entry name" value="MdtK-like"/>
</dbReference>
<feature type="transmembrane region" description="Helical" evidence="7">
    <location>
        <begin position="320"/>
        <end position="342"/>
    </location>
</feature>
<comment type="caution">
    <text evidence="8">The sequence shown here is derived from an EMBL/GenBank/DDBJ whole genome shotgun (WGS) entry which is preliminary data.</text>
</comment>
<evidence type="ECO:0000313" key="8">
    <source>
        <dbReference type="EMBL" id="KAB1078106.1"/>
    </source>
</evidence>
<keyword evidence="4 7" id="KW-0812">Transmembrane</keyword>
<organism evidence="8 9">
    <name type="scientific">Methylobacterium soli</name>
    <dbReference type="NCBI Taxonomy" id="553447"/>
    <lineage>
        <taxon>Bacteria</taxon>
        <taxon>Pseudomonadati</taxon>
        <taxon>Pseudomonadota</taxon>
        <taxon>Alphaproteobacteria</taxon>
        <taxon>Hyphomicrobiales</taxon>
        <taxon>Methylobacteriaceae</taxon>
        <taxon>Methylobacterium</taxon>
    </lineage>
</organism>
<feature type="transmembrane region" description="Helical" evidence="7">
    <location>
        <begin position="389"/>
        <end position="416"/>
    </location>
</feature>
<evidence type="ECO:0000256" key="7">
    <source>
        <dbReference type="SAM" id="Phobius"/>
    </source>
</evidence>
<evidence type="ECO:0000256" key="2">
    <source>
        <dbReference type="ARBA" id="ARBA00022448"/>
    </source>
</evidence>
<evidence type="ECO:0000256" key="4">
    <source>
        <dbReference type="ARBA" id="ARBA00022692"/>
    </source>
</evidence>